<dbReference type="InterPro" id="IPR019613">
    <property type="entry name" value="DUF4198"/>
</dbReference>
<keyword evidence="3" id="KW-1185">Reference proteome</keyword>
<evidence type="ECO:0000313" key="3">
    <source>
        <dbReference type="Proteomes" id="UP000185895"/>
    </source>
</evidence>
<dbReference type="Proteomes" id="UP000185895">
    <property type="component" value="Unassembled WGS sequence"/>
</dbReference>
<reference evidence="2 3" key="1">
    <citation type="submission" date="2016-09" db="EMBL/GenBank/DDBJ databases">
        <authorList>
            <person name="Capua I."/>
            <person name="De Benedictis P."/>
            <person name="Joannis T."/>
            <person name="Lombin L.H."/>
            <person name="Cattoli G."/>
        </authorList>
    </citation>
    <scope>NUCLEOTIDE SEQUENCE [LARGE SCALE GENOMIC DNA]</scope>
    <source>
        <strain evidence="2 3">ANC 4671</strain>
    </source>
</reference>
<protein>
    <recommendedName>
        <fullName evidence="4">DUF4198 domain-containing protein</fullName>
    </recommendedName>
</protein>
<dbReference type="AlphaFoldDB" id="A0A1E7RCW3"/>
<evidence type="ECO:0000256" key="1">
    <source>
        <dbReference type="SAM" id="SignalP"/>
    </source>
</evidence>
<gene>
    <name evidence="2" type="ORF">BJI46_01820</name>
</gene>
<dbReference type="Pfam" id="PF10670">
    <property type="entry name" value="DUF4198"/>
    <property type="match status" value="1"/>
</dbReference>
<feature type="signal peptide" evidence="1">
    <location>
        <begin position="1"/>
        <end position="22"/>
    </location>
</feature>
<accession>A0A1E7RCW3</accession>
<comment type="caution">
    <text evidence="2">The sequence shown here is derived from an EMBL/GenBank/DDBJ whole genome shotgun (WGS) entry which is preliminary data.</text>
</comment>
<dbReference type="EMBL" id="MKKK01000012">
    <property type="protein sequence ID" value="OEY97188.1"/>
    <property type="molecule type" value="Genomic_DNA"/>
</dbReference>
<proteinExistence type="predicted"/>
<feature type="chain" id="PRO_5009201500" description="DUF4198 domain-containing protein" evidence="1">
    <location>
        <begin position="23"/>
        <end position="272"/>
    </location>
</feature>
<evidence type="ECO:0000313" key="2">
    <source>
        <dbReference type="EMBL" id="OEY97188.1"/>
    </source>
</evidence>
<name>A0A1E7RCW3_9GAMM</name>
<dbReference type="STRING" id="1262585.BJI46_01820"/>
<evidence type="ECO:0008006" key="4">
    <source>
        <dbReference type="Google" id="ProtNLM"/>
    </source>
</evidence>
<keyword evidence="1" id="KW-0732">Signal</keyword>
<sequence>MKQLKQWMAVATLMTGASLAQAHSPFAAPQTYIVDGDTAVVIAGFAESPFASEFALSGFDFSVVQPTGEVVTLEAKGSKYLTAADVETKAEGTYKVIANRENKLEYALVNKQWLRIMDSHGQALPPLAERSFITPEELTAKHNKITSIRHEQLVSYFSKAKLTDQVLKPTAKGLEVNFSQHPNQLQAQQAVTLTVTIDGKVQSGFSVVASRQLTKVDEQEIVIKTTTNAQGQIQLNFPQAGQYFIEVNAPEIAKGTKPAAQNFRQNIAVQVN</sequence>
<organism evidence="2 3">
    <name type="scientific">Acinetobacter qingfengensis</name>
    <dbReference type="NCBI Taxonomy" id="1262585"/>
    <lineage>
        <taxon>Bacteria</taxon>
        <taxon>Pseudomonadati</taxon>
        <taxon>Pseudomonadota</taxon>
        <taxon>Gammaproteobacteria</taxon>
        <taxon>Moraxellales</taxon>
        <taxon>Moraxellaceae</taxon>
        <taxon>Acinetobacter</taxon>
    </lineage>
</organism>